<dbReference type="Pfam" id="PF07947">
    <property type="entry name" value="YhhN"/>
    <property type="match status" value="1"/>
</dbReference>
<dbReference type="eggNOG" id="COG3714">
    <property type="taxonomic scope" value="Bacteria"/>
</dbReference>
<evidence type="ECO:0000313" key="6">
    <source>
        <dbReference type="EMBL" id="GAC66453.1"/>
    </source>
</evidence>
<reference evidence="6 7" key="1">
    <citation type="submission" date="2013-01" db="EMBL/GenBank/DDBJ databases">
        <title>Whole genome shotgun sequence of Gordonia soli NBRC 108243.</title>
        <authorList>
            <person name="Isaki-Nakamura S."/>
            <person name="Hosoyama A."/>
            <person name="Tsuchikane K."/>
            <person name="Ando Y."/>
            <person name="Baba S."/>
            <person name="Ohji S."/>
            <person name="Hamada M."/>
            <person name="Tamura T."/>
            <person name="Yamazoe A."/>
            <person name="Yamazaki S."/>
            <person name="Fujita N."/>
        </authorList>
    </citation>
    <scope>NUCLEOTIDE SEQUENCE [LARGE SCALE GENOMIC DNA]</scope>
    <source>
        <strain evidence="6 7">NBRC 108243</strain>
    </source>
</reference>
<keyword evidence="3" id="KW-0812">Transmembrane</keyword>
<evidence type="ECO:0000256" key="1">
    <source>
        <dbReference type="ARBA" id="ARBA00004141"/>
    </source>
</evidence>
<dbReference type="GO" id="GO:0016787">
    <property type="term" value="F:hydrolase activity"/>
    <property type="evidence" value="ECO:0007669"/>
    <property type="project" value="TreeGrafter"/>
</dbReference>
<evidence type="ECO:0000256" key="5">
    <source>
        <dbReference type="ARBA" id="ARBA00023136"/>
    </source>
</evidence>
<sequence length="238" mass="25419">MTRSTARDRLLAIVDGPGPRTVGAAYLVAAAAATVTGAVSSKSVAAVTKPVPLIVLGAEIVRARERLAPVDLALVASAVAFSTVGDRLMLIEEFTEEGPERDRALKRGAGVFAGAQLSYSAALWRRGARPRFRRLLPRMALLGESATVMAIHRPALLPVLGAYGNTLATMSALAADTGEVGLRRGGWAFLASDLSILNRRHLLRDRQSRTVAEGWVLATYFAAQWLLVRGLLRPTSPR</sequence>
<evidence type="ECO:0000313" key="7">
    <source>
        <dbReference type="Proteomes" id="UP000011666"/>
    </source>
</evidence>
<comment type="subcellular location">
    <subcellularLocation>
        <location evidence="1">Membrane</location>
        <topology evidence="1">Multi-pass membrane protein</topology>
    </subcellularLocation>
</comment>
<keyword evidence="7" id="KW-1185">Reference proteome</keyword>
<dbReference type="GO" id="GO:0016020">
    <property type="term" value="C:membrane"/>
    <property type="evidence" value="ECO:0007669"/>
    <property type="project" value="UniProtKB-SubCell"/>
</dbReference>
<proteinExistence type="inferred from homology"/>
<keyword evidence="5" id="KW-0472">Membrane</keyword>
<dbReference type="Proteomes" id="UP000011666">
    <property type="component" value="Unassembled WGS sequence"/>
</dbReference>
<evidence type="ECO:0000256" key="4">
    <source>
        <dbReference type="ARBA" id="ARBA00022989"/>
    </source>
</evidence>
<dbReference type="EMBL" id="BANX01000002">
    <property type="protein sequence ID" value="GAC66453.1"/>
    <property type="molecule type" value="Genomic_DNA"/>
</dbReference>
<keyword evidence="4" id="KW-1133">Transmembrane helix</keyword>
<accession>M0QCX0</accession>
<dbReference type="InterPro" id="IPR012506">
    <property type="entry name" value="TMEM86B-like"/>
</dbReference>
<comment type="similarity">
    <text evidence="2">Belongs to the TMEM86 family.</text>
</comment>
<gene>
    <name evidence="6" type="ORF">GS4_02_01640</name>
</gene>
<comment type="caution">
    <text evidence="6">The sequence shown here is derived from an EMBL/GenBank/DDBJ whole genome shotgun (WGS) entry which is preliminary data.</text>
</comment>
<protein>
    <recommendedName>
        <fullName evidence="8">YhhN family protein</fullName>
    </recommendedName>
</protein>
<dbReference type="PANTHER" id="PTHR31885:SF6">
    <property type="entry name" value="GH04784P"/>
    <property type="match status" value="1"/>
</dbReference>
<organism evidence="6 7">
    <name type="scientific">Gordonia soli NBRC 108243</name>
    <dbReference type="NCBI Taxonomy" id="1223545"/>
    <lineage>
        <taxon>Bacteria</taxon>
        <taxon>Bacillati</taxon>
        <taxon>Actinomycetota</taxon>
        <taxon>Actinomycetes</taxon>
        <taxon>Mycobacteriales</taxon>
        <taxon>Gordoniaceae</taxon>
        <taxon>Gordonia</taxon>
    </lineage>
</organism>
<evidence type="ECO:0000256" key="2">
    <source>
        <dbReference type="ARBA" id="ARBA00007375"/>
    </source>
</evidence>
<dbReference type="PANTHER" id="PTHR31885">
    <property type="entry name" value="GH04784P"/>
    <property type="match status" value="1"/>
</dbReference>
<name>M0QCX0_9ACTN</name>
<evidence type="ECO:0008006" key="8">
    <source>
        <dbReference type="Google" id="ProtNLM"/>
    </source>
</evidence>
<evidence type="ECO:0000256" key="3">
    <source>
        <dbReference type="ARBA" id="ARBA00022692"/>
    </source>
</evidence>
<dbReference type="STRING" id="1223545.GS4_02_01640"/>
<dbReference type="AlphaFoldDB" id="M0QCX0"/>